<gene>
    <name evidence="1" type="ORF">EV147_3783</name>
</gene>
<sequence>MKTWLGNDALILGGWLALCAASGAAITLAVQGVV</sequence>
<evidence type="ECO:0000313" key="1">
    <source>
        <dbReference type="EMBL" id="RZT36462.1"/>
    </source>
</evidence>
<protein>
    <submittedName>
        <fullName evidence="1">Uncharacterized protein</fullName>
    </submittedName>
</protein>
<dbReference type="EMBL" id="SGXM01000005">
    <property type="protein sequence ID" value="RZT36462.1"/>
    <property type="molecule type" value="Genomic_DNA"/>
</dbReference>
<organism evidence="1 2">
    <name type="scientific">Cupriavidus agavae</name>
    <dbReference type="NCBI Taxonomy" id="1001822"/>
    <lineage>
        <taxon>Bacteria</taxon>
        <taxon>Pseudomonadati</taxon>
        <taxon>Pseudomonadota</taxon>
        <taxon>Betaproteobacteria</taxon>
        <taxon>Burkholderiales</taxon>
        <taxon>Burkholderiaceae</taxon>
        <taxon>Cupriavidus</taxon>
    </lineage>
</organism>
<accession>A0A4Q7RVU8</accession>
<dbReference type="AlphaFoldDB" id="A0A4Q7RVU8"/>
<keyword evidence="2" id="KW-1185">Reference proteome</keyword>
<comment type="caution">
    <text evidence="1">The sequence shown here is derived from an EMBL/GenBank/DDBJ whole genome shotgun (WGS) entry which is preliminary data.</text>
</comment>
<reference evidence="1 2" key="1">
    <citation type="journal article" date="2015" name="Stand. Genomic Sci.">
        <title>Genomic Encyclopedia of Bacterial and Archaeal Type Strains, Phase III: the genomes of soil and plant-associated and newly described type strains.</title>
        <authorList>
            <person name="Whitman W.B."/>
            <person name="Woyke T."/>
            <person name="Klenk H.P."/>
            <person name="Zhou Y."/>
            <person name="Lilburn T.G."/>
            <person name="Beck B.J."/>
            <person name="De Vos P."/>
            <person name="Vandamme P."/>
            <person name="Eisen J.A."/>
            <person name="Garrity G."/>
            <person name="Hugenholtz P."/>
            <person name="Kyrpides N.C."/>
        </authorList>
    </citation>
    <scope>NUCLEOTIDE SEQUENCE [LARGE SCALE GENOMIC DNA]</scope>
    <source>
        <strain evidence="1 2">ASC-9842</strain>
    </source>
</reference>
<evidence type="ECO:0000313" key="2">
    <source>
        <dbReference type="Proteomes" id="UP000291078"/>
    </source>
</evidence>
<proteinExistence type="predicted"/>
<name>A0A4Q7RVU8_9BURK</name>
<dbReference type="Proteomes" id="UP000291078">
    <property type="component" value="Unassembled WGS sequence"/>
</dbReference>